<name>A0A3S5BKT0_9PLAT</name>
<proteinExistence type="predicted"/>
<dbReference type="EMBL" id="CAAALY010091869">
    <property type="protein sequence ID" value="VEL28035.1"/>
    <property type="molecule type" value="Genomic_DNA"/>
</dbReference>
<evidence type="ECO:0000313" key="2">
    <source>
        <dbReference type="EMBL" id="VEL28035.1"/>
    </source>
</evidence>
<dbReference type="AlphaFoldDB" id="A0A3S5BKT0"/>
<reference evidence="2" key="1">
    <citation type="submission" date="2018-11" db="EMBL/GenBank/DDBJ databases">
        <authorList>
            <consortium name="Pathogen Informatics"/>
        </authorList>
    </citation>
    <scope>NUCLEOTIDE SEQUENCE</scope>
</reference>
<dbReference type="Proteomes" id="UP000784294">
    <property type="component" value="Unassembled WGS sequence"/>
</dbReference>
<protein>
    <submittedName>
        <fullName evidence="2">Uncharacterized protein</fullName>
    </submittedName>
</protein>
<dbReference type="OrthoDB" id="6263113at2759"/>
<organism evidence="2 3">
    <name type="scientific">Protopolystoma xenopodis</name>
    <dbReference type="NCBI Taxonomy" id="117903"/>
    <lineage>
        <taxon>Eukaryota</taxon>
        <taxon>Metazoa</taxon>
        <taxon>Spiralia</taxon>
        <taxon>Lophotrochozoa</taxon>
        <taxon>Platyhelminthes</taxon>
        <taxon>Monogenea</taxon>
        <taxon>Polyopisthocotylea</taxon>
        <taxon>Polystomatidea</taxon>
        <taxon>Polystomatidae</taxon>
        <taxon>Protopolystoma</taxon>
    </lineage>
</organism>
<evidence type="ECO:0000256" key="1">
    <source>
        <dbReference type="SAM" id="MobiDB-lite"/>
    </source>
</evidence>
<comment type="caution">
    <text evidence="2">The sequence shown here is derived from an EMBL/GenBank/DDBJ whole genome shotgun (WGS) entry which is preliminary data.</text>
</comment>
<evidence type="ECO:0000313" key="3">
    <source>
        <dbReference type="Proteomes" id="UP000784294"/>
    </source>
</evidence>
<sequence length="114" mass="13075">MQCEEASEGGSRFSNPKPSEQDIRLSLGTESAENVNTTNELYLREKPANIIAASQQVRKKAPGEWYFDRNIFIHSRGKECQSYLNELLQSQMLVQVTTFLFYVNYVSIGLSYRN</sequence>
<gene>
    <name evidence="2" type="ORF">PXEA_LOCUS21475</name>
</gene>
<feature type="region of interest" description="Disordered" evidence="1">
    <location>
        <begin position="1"/>
        <end position="32"/>
    </location>
</feature>
<keyword evidence="3" id="KW-1185">Reference proteome</keyword>
<accession>A0A3S5BKT0</accession>